<sequence length="194" mass="21133">MGLYGPFHLMWMMVCLLVTRLLFRPCRLVRLPIAVRGKRNIRFGEGFVCGYMVRLDAWADAGCITFGRNVQINDFVHIGARNRILIGDDVLIASRVFISDHDHGIYSAVQGSSSPDIPPSHRVEPTAPVHIGNRVWIGEGAAVLSGVSIGDGTVIGAGAVVTKDIPADCIAVGIPARVIRRFDRSTNTWKAISK</sequence>
<reference evidence="4 5" key="1">
    <citation type="journal article" date="2015" name="Genome Announc.">
        <title>Genome Sequences of Two Pandoraea pnomenusa Isolates Recovered 11 Months Apart from a Cystic Fibrosis Patient.</title>
        <authorList>
            <person name="Ee R."/>
            <person name="Ambrose M."/>
            <person name="Lazenby J."/>
            <person name="Williams P."/>
            <person name="Chan K.G."/>
            <person name="Roddam L."/>
        </authorList>
    </citation>
    <scope>NUCLEOTIDE SEQUENCE [LARGE SCALE GENOMIC DNA]</scope>
    <source>
        <strain evidence="4 5">6399</strain>
    </source>
</reference>
<dbReference type="CDD" id="cd04647">
    <property type="entry name" value="LbH_MAT_like"/>
    <property type="match status" value="1"/>
</dbReference>
<evidence type="ECO:0000256" key="1">
    <source>
        <dbReference type="ARBA" id="ARBA00022679"/>
    </source>
</evidence>
<evidence type="ECO:0000313" key="5">
    <source>
        <dbReference type="Proteomes" id="UP000035080"/>
    </source>
</evidence>
<dbReference type="Proteomes" id="UP000035080">
    <property type="component" value="Chromosome"/>
</dbReference>
<name>A0ABX6HWH6_9BURK</name>
<dbReference type="Gene3D" id="2.160.10.10">
    <property type="entry name" value="Hexapeptide repeat proteins"/>
    <property type="match status" value="1"/>
</dbReference>
<dbReference type="InterPro" id="IPR018357">
    <property type="entry name" value="Hexapep_transf_CS"/>
</dbReference>
<dbReference type="SUPFAM" id="SSF51161">
    <property type="entry name" value="Trimeric LpxA-like enzymes"/>
    <property type="match status" value="1"/>
</dbReference>
<proteinExistence type="predicted"/>
<keyword evidence="2" id="KW-0677">Repeat</keyword>
<dbReference type="PANTHER" id="PTHR23416:SF78">
    <property type="entry name" value="LIPOPOLYSACCHARIDE BIOSYNTHESIS O-ACETYL TRANSFERASE WBBJ-RELATED"/>
    <property type="match status" value="1"/>
</dbReference>
<keyword evidence="5" id="KW-1185">Reference proteome</keyword>
<protein>
    <submittedName>
        <fullName evidence="4">Acetyltransferase</fullName>
    </submittedName>
</protein>
<gene>
    <name evidence="4" type="ORF">PI93_023565</name>
</gene>
<dbReference type="EMBL" id="CP047385">
    <property type="protein sequence ID" value="QHF15291.1"/>
    <property type="molecule type" value="Genomic_DNA"/>
</dbReference>
<evidence type="ECO:0000313" key="4">
    <source>
        <dbReference type="EMBL" id="QHF15291.1"/>
    </source>
</evidence>
<dbReference type="InterPro" id="IPR011004">
    <property type="entry name" value="Trimer_LpxA-like_sf"/>
</dbReference>
<accession>A0ABX6HWH6</accession>
<dbReference type="PANTHER" id="PTHR23416">
    <property type="entry name" value="SIALIC ACID SYNTHASE-RELATED"/>
    <property type="match status" value="1"/>
</dbReference>
<dbReference type="InterPro" id="IPR001451">
    <property type="entry name" value="Hexapep"/>
</dbReference>
<organism evidence="4 5">
    <name type="scientific">Pandoraea fibrosis</name>
    <dbReference type="NCBI Taxonomy" id="1891094"/>
    <lineage>
        <taxon>Bacteria</taxon>
        <taxon>Pseudomonadati</taxon>
        <taxon>Pseudomonadota</taxon>
        <taxon>Betaproteobacteria</taxon>
        <taxon>Burkholderiales</taxon>
        <taxon>Burkholderiaceae</taxon>
        <taxon>Pandoraea</taxon>
    </lineage>
</organism>
<dbReference type="PROSITE" id="PS00101">
    <property type="entry name" value="HEXAPEP_TRANSFERASES"/>
    <property type="match status" value="1"/>
</dbReference>
<keyword evidence="3" id="KW-0012">Acyltransferase</keyword>
<evidence type="ECO:0000256" key="3">
    <source>
        <dbReference type="ARBA" id="ARBA00023315"/>
    </source>
</evidence>
<keyword evidence="1" id="KW-0808">Transferase</keyword>
<dbReference type="InterPro" id="IPR051159">
    <property type="entry name" value="Hexapeptide_acetyltransf"/>
</dbReference>
<evidence type="ECO:0000256" key="2">
    <source>
        <dbReference type="ARBA" id="ARBA00022737"/>
    </source>
</evidence>
<dbReference type="RefSeq" id="WP_039372968.1">
    <property type="nucleotide sequence ID" value="NZ_CP047385.1"/>
</dbReference>
<dbReference type="Pfam" id="PF00132">
    <property type="entry name" value="Hexapep"/>
    <property type="match status" value="1"/>
</dbReference>